<name>A0ABR4A166_9LECA</name>
<comment type="caution">
    <text evidence="1">The sequence shown here is derived from an EMBL/GenBank/DDBJ whole genome shotgun (WGS) entry which is preliminary data.</text>
</comment>
<sequence>MGGCQSVMREAHEGRIQVNEYDKWLERNRVQADYHWTLEACPRCGFESTRIAGMKDHKYSKLCNRCEKKDEEKARKAGRR</sequence>
<proteinExistence type="predicted"/>
<dbReference type="Proteomes" id="UP001590950">
    <property type="component" value="Unassembled WGS sequence"/>
</dbReference>
<dbReference type="EMBL" id="JBEFKJ010000027">
    <property type="protein sequence ID" value="KAL2039026.1"/>
    <property type="molecule type" value="Genomic_DNA"/>
</dbReference>
<protein>
    <submittedName>
        <fullName evidence="1">Uncharacterized protein</fullName>
    </submittedName>
</protein>
<gene>
    <name evidence="1" type="ORF">N7G274_008075</name>
</gene>
<keyword evidence="2" id="KW-1185">Reference proteome</keyword>
<organism evidence="1 2">
    <name type="scientific">Stereocaulon virgatum</name>
    <dbReference type="NCBI Taxonomy" id="373712"/>
    <lineage>
        <taxon>Eukaryota</taxon>
        <taxon>Fungi</taxon>
        <taxon>Dikarya</taxon>
        <taxon>Ascomycota</taxon>
        <taxon>Pezizomycotina</taxon>
        <taxon>Lecanoromycetes</taxon>
        <taxon>OSLEUM clade</taxon>
        <taxon>Lecanoromycetidae</taxon>
        <taxon>Lecanorales</taxon>
        <taxon>Lecanorineae</taxon>
        <taxon>Stereocaulaceae</taxon>
        <taxon>Stereocaulon</taxon>
    </lineage>
</organism>
<evidence type="ECO:0000313" key="1">
    <source>
        <dbReference type="EMBL" id="KAL2039026.1"/>
    </source>
</evidence>
<evidence type="ECO:0000313" key="2">
    <source>
        <dbReference type="Proteomes" id="UP001590950"/>
    </source>
</evidence>
<reference evidence="1 2" key="1">
    <citation type="submission" date="2024-09" db="EMBL/GenBank/DDBJ databases">
        <title>Rethinking Asexuality: The Enigmatic Case of Functional Sexual Genes in Lepraria (Stereocaulaceae).</title>
        <authorList>
            <person name="Doellman M."/>
            <person name="Sun Y."/>
            <person name="Barcenas-Pena A."/>
            <person name="Lumbsch H.T."/>
            <person name="Grewe F."/>
        </authorList>
    </citation>
    <scope>NUCLEOTIDE SEQUENCE [LARGE SCALE GENOMIC DNA]</scope>
    <source>
        <strain evidence="1 2">Mercado 3170</strain>
    </source>
</reference>
<accession>A0ABR4A166</accession>